<dbReference type="Pfam" id="PF08242">
    <property type="entry name" value="Methyltransf_12"/>
    <property type="match status" value="1"/>
</dbReference>
<dbReference type="Proteomes" id="UP000321484">
    <property type="component" value="Unassembled WGS sequence"/>
</dbReference>
<reference evidence="2 3" key="1">
    <citation type="submission" date="2019-07" db="EMBL/GenBank/DDBJ databases">
        <title>Whole genome shotgun sequence of Actinotalea fermentans NBRC 105374.</title>
        <authorList>
            <person name="Hosoyama A."/>
            <person name="Uohara A."/>
            <person name="Ohji S."/>
            <person name="Ichikawa N."/>
        </authorList>
    </citation>
    <scope>NUCLEOTIDE SEQUENCE [LARGE SCALE GENOMIC DNA]</scope>
    <source>
        <strain evidence="2 3">NBRC 105374</strain>
    </source>
</reference>
<gene>
    <name evidence="2" type="ORF">AFE02nite_19150</name>
</gene>
<organism evidence="2 3">
    <name type="scientific">Actinotalea fermentans</name>
    <dbReference type="NCBI Taxonomy" id="43671"/>
    <lineage>
        <taxon>Bacteria</taxon>
        <taxon>Bacillati</taxon>
        <taxon>Actinomycetota</taxon>
        <taxon>Actinomycetes</taxon>
        <taxon>Micrococcales</taxon>
        <taxon>Cellulomonadaceae</taxon>
        <taxon>Actinotalea</taxon>
    </lineage>
</organism>
<dbReference type="AlphaFoldDB" id="A0A511YYA1"/>
<accession>A0A511YYA1</accession>
<dbReference type="InterPro" id="IPR013217">
    <property type="entry name" value="Methyltransf_12"/>
</dbReference>
<dbReference type="EMBL" id="BJYK01000005">
    <property type="protein sequence ID" value="GEN80181.1"/>
    <property type="molecule type" value="Genomic_DNA"/>
</dbReference>
<dbReference type="CDD" id="cd02440">
    <property type="entry name" value="AdoMet_MTases"/>
    <property type="match status" value="1"/>
</dbReference>
<dbReference type="InterPro" id="IPR029063">
    <property type="entry name" value="SAM-dependent_MTases_sf"/>
</dbReference>
<protein>
    <recommendedName>
        <fullName evidence="1">Methyltransferase type 12 domain-containing protein</fullName>
    </recommendedName>
</protein>
<proteinExistence type="predicted"/>
<sequence length="172" mass="17930">MPPVPRRIRLAVDALDLRPDARVLEVGCGTGVAAELLCQRVPEGHVTALDRSATAVGHAERRLARWLDAGVADVAERDLVAFHGDGRPYDVVLAINVNVFWAGPAHVAEAAVARLDELLADDGAAHLWFEAPPGGDAAGPGERARAALVAGGLRAEVTPVEGLAHVVGRRAG</sequence>
<evidence type="ECO:0000313" key="3">
    <source>
        <dbReference type="Proteomes" id="UP000321484"/>
    </source>
</evidence>
<feature type="domain" description="Methyltransferase type 12" evidence="1">
    <location>
        <begin position="24"/>
        <end position="123"/>
    </location>
</feature>
<keyword evidence="3" id="KW-1185">Reference proteome</keyword>
<evidence type="ECO:0000259" key="1">
    <source>
        <dbReference type="Pfam" id="PF08242"/>
    </source>
</evidence>
<evidence type="ECO:0000313" key="2">
    <source>
        <dbReference type="EMBL" id="GEN80181.1"/>
    </source>
</evidence>
<comment type="caution">
    <text evidence="2">The sequence shown here is derived from an EMBL/GenBank/DDBJ whole genome shotgun (WGS) entry which is preliminary data.</text>
</comment>
<name>A0A511YYA1_9CELL</name>
<dbReference type="RefSeq" id="WP_146819545.1">
    <property type="nucleotide sequence ID" value="NZ_BJYK01000005.1"/>
</dbReference>
<dbReference type="PANTHER" id="PTHR43667">
    <property type="entry name" value="CYCLOPROPANE-FATTY-ACYL-PHOSPHOLIPID SYNTHASE"/>
    <property type="match status" value="1"/>
</dbReference>
<dbReference type="OrthoDB" id="4571118at2"/>
<dbReference type="Gene3D" id="3.40.50.150">
    <property type="entry name" value="Vaccinia Virus protein VP39"/>
    <property type="match status" value="1"/>
</dbReference>
<dbReference type="InterPro" id="IPR050723">
    <property type="entry name" value="CFA/CMAS"/>
</dbReference>
<dbReference type="SUPFAM" id="SSF53335">
    <property type="entry name" value="S-adenosyl-L-methionine-dependent methyltransferases"/>
    <property type="match status" value="1"/>
</dbReference>
<dbReference type="PANTHER" id="PTHR43667:SF2">
    <property type="entry name" value="FATTY ACID C-METHYL TRANSFERASE"/>
    <property type="match status" value="1"/>
</dbReference>